<dbReference type="Proteomes" id="UP000229757">
    <property type="component" value="Chromosome"/>
</dbReference>
<feature type="domain" description="HPt" evidence="3">
    <location>
        <begin position="56"/>
        <end position="158"/>
    </location>
</feature>
<dbReference type="KEGG" id="rfo:REIFOR_02855"/>
<dbReference type="EMBL" id="CP011797">
    <property type="protein sequence ID" value="ATX77976.1"/>
    <property type="molecule type" value="Genomic_DNA"/>
</dbReference>
<feature type="modified residue" description="Phosphohistidine" evidence="2">
    <location>
        <position position="99"/>
    </location>
</feature>
<accession>A0A2K8L0B7</accession>
<dbReference type="Gene3D" id="1.20.120.160">
    <property type="entry name" value="HPT domain"/>
    <property type="match status" value="1"/>
</dbReference>
<evidence type="ECO:0000313" key="4">
    <source>
        <dbReference type="EMBL" id="ATX77976.1"/>
    </source>
</evidence>
<evidence type="ECO:0000256" key="1">
    <source>
        <dbReference type="ARBA" id="ARBA00023012"/>
    </source>
</evidence>
<evidence type="ECO:0000259" key="3">
    <source>
        <dbReference type="PROSITE" id="PS50894"/>
    </source>
</evidence>
<keyword evidence="5" id="KW-1185">Reference proteome</keyword>
<sequence length="158" mass="16563">MPLATSASSMDVQMPVMDDFDAMRRIRQEPAAVAIAQIAADAGVDLNAALERLGGLQDVYRNALAAFVVDLLVMPSQLSAYAQNMQHNNSRDDARRLMHTVKGLAATIGATALSTAAASGEQAMGNSPDEQQVVLICDQVGTVITRALPGLQALSAVV</sequence>
<keyword evidence="2" id="KW-0597">Phosphoprotein</keyword>
<dbReference type="Pfam" id="PF01627">
    <property type="entry name" value="Hpt"/>
    <property type="match status" value="1"/>
</dbReference>
<name>A0A2K8L0B7_9GAMM</name>
<gene>
    <name evidence="4" type="ORF">REIFOR_02855</name>
</gene>
<keyword evidence="4" id="KW-0418">Kinase</keyword>
<dbReference type="GO" id="GO:0004672">
    <property type="term" value="F:protein kinase activity"/>
    <property type="evidence" value="ECO:0007669"/>
    <property type="project" value="UniProtKB-ARBA"/>
</dbReference>
<evidence type="ECO:0000256" key="2">
    <source>
        <dbReference type="PROSITE-ProRule" id="PRU00110"/>
    </source>
</evidence>
<dbReference type="SUPFAM" id="SSF52172">
    <property type="entry name" value="CheY-like"/>
    <property type="match status" value="1"/>
</dbReference>
<dbReference type="PROSITE" id="PS50894">
    <property type="entry name" value="HPT"/>
    <property type="match status" value="1"/>
</dbReference>
<evidence type="ECO:0000313" key="5">
    <source>
        <dbReference type="Proteomes" id="UP000229757"/>
    </source>
</evidence>
<dbReference type="InterPro" id="IPR008207">
    <property type="entry name" value="Sig_transdc_His_kin_Hpt_dom"/>
</dbReference>
<proteinExistence type="predicted"/>
<dbReference type="InterPro" id="IPR011006">
    <property type="entry name" value="CheY-like_superfamily"/>
</dbReference>
<dbReference type="InterPro" id="IPR036641">
    <property type="entry name" value="HPT_dom_sf"/>
</dbReference>
<dbReference type="SUPFAM" id="SSF47226">
    <property type="entry name" value="Histidine-containing phosphotransfer domain, HPT domain"/>
    <property type="match status" value="1"/>
</dbReference>
<protein>
    <submittedName>
        <fullName evidence="4">Putative signal transduction histidine kinase</fullName>
    </submittedName>
</protein>
<dbReference type="GO" id="GO:0000160">
    <property type="term" value="P:phosphorelay signal transduction system"/>
    <property type="evidence" value="ECO:0007669"/>
    <property type="project" value="UniProtKB-KW"/>
</dbReference>
<organism evidence="4 5">
    <name type="scientific">Reinekea forsetii</name>
    <dbReference type="NCBI Taxonomy" id="1336806"/>
    <lineage>
        <taxon>Bacteria</taxon>
        <taxon>Pseudomonadati</taxon>
        <taxon>Pseudomonadota</taxon>
        <taxon>Gammaproteobacteria</taxon>
        <taxon>Oceanospirillales</taxon>
        <taxon>Saccharospirillaceae</taxon>
        <taxon>Reinekea</taxon>
    </lineage>
</organism>
<dbReference type="AlphaFoldDB" id="A0A2K8L0B7"/>
<reference evidence="4 5" key="1">
    <citation type="journal article" date="2017" name="Environ. Microbiol.">
        <title>Genomic and physiological analyses of 'Reinekea forsetii' reveal a versatile opportunistic lifestyle during spring algae blooms.</title>
        <authorList>
            <person name="Avci B."/>
            <person name="Hahnke R.L."/>
            <person name="Chafee M."/>
            <person name="Fischer T."/>
            <person name="Gruber-Vodicka H."/>
            <person name="Tegetmeyer H.E."/>
            <person name="Harder J."/>
            <person name="Fuchs B.M."/>
            <person name="Amann R.I."/>
            <person name="Teeling H."/>
        </authorList>
    </citation>
    <scope>NUCLEOTIDE SEQUENCE [LARGE SCALE GENOMIC DNA]</scope>
    <source>
        <strain evidence="4 5">Hel1_31_D35</strain>
    </source>
</reference>
<keyword evidence="1" id="KW-0902">Two-component regulatory system</keyword>
<keyword evidence="4" id="KW-0808">Transferase</keyword>